<dbReference type="Proteomes" id="UP000008630">
    <property type="component" value="Chromosome"/>
</dbReference>
<dbReference type="InterPro" id="IPR014825">
    <property type="entry name" value="DNA_alkylation"/>
</dbReference>
<proteinExistence type="predicted"/>
<organism evidence="1 2">
    <name type="scientific">Bacteroides helcogenes (strain ATCC 35417 / DSM 20613 / JCM 6297 / CCUG 15421 / P 36-108)</name>
    <dbReference type="NCBI Taxonomy" id="693979"/>
    <lineage>
        <taxon>Bacteria</taxon>
        <taxon>Pseudomonadati</taxon>
        <taxon>Bacteroidota</taxon>
        <taxon>Bacteroidia</taxon>
        <taxon>Bacteroidales</taxon>
        <taxon>Bacteroidaceae</taxon>
        <taxon>Bacteroides</taxon>
    </lineage>
</organism>
<dbReference type="OrthoDB" id="9775346at2"/>
<dbReference type="InterPro" id="IPR016024">
    <property type="entry name" value="ARM-type_fold"/>
</dbReference>
<dbReference type="PANTHER" id="PTHR34070:SF1">
    <property type="entry name" value="DNA ALKYLATION REPAIR PROTEIN"/>
    <property type="match status" value="1"/>
</dbReference>
<keyword evidence="2" id="KW-1185">Reference proteome</keyword>
<reference evidence="1 2" key="2">
    <citation type="journal article" date="2011" name="Stand. Genomic Sci.">
        <title>Complete genome sequence of Bacteroides helcogenes type strain (P 36-108).</title>
        <authorList>
            <person name="Pati A."/>
            <person name="Gronow S."/>
            <person name="Zeytun A."/>
            <person name="Lapidus A."/>
            <person name="Nolan M."/>
            <person name="Hammon N."/>
            <person name="Deshpande S."/>
            <person name="Cheng J.F."/>
            <person name="Tapia R."/>
            <person name="Han C."/>
            <person name="Goodwin L."/>
            <person name="Pitluck S."/>
            <person name="Liolios K."/>
            <person name="Pagani I."/>
            <person name="Ivanova N."/>
            <person name="Mavromatis K."/>
            <person name="Chen A."/>
            <person name="Palaniappan K."/>
            <person name="Land M."/>
            <person name="Hauser L."/>
            <person name="Chang Y.J."/>
            <person name="Jeffries C.D."/>
            <person name="Detter J.C."/>
            <person name="Brambilla E."/>
            <person name="Rohde M."/>
            <person name="Goker M."/>
            <person name="Woyke T."/>
            <person name="Bristow J."/>
            <person name="Eisen J.A."/>
            <person name="Markowitz V."/>
            <person name="Hugenholtz P."/>
            <person name="Kyrpides N.C."/>
            <person name="Klenk H.P."/>
            <person name="Lucas S."/>
        </authorList>
    </citation>
    <scope>NUCLEOTIDE SEQUENCE [LARGE SCALE GENOMIC DNA]</scope>
    <source>
        <strain evidence="2">ATCC 35417 / DSM 20613 / JCM 6297 / CCUG 15421 / P 36-108</strain>
    </source>
</reference>
<dbReference type="RefSeq" id="WP_013546282.1">
    <property type="nucleotide sequence ID" value="NC_014933.1"/>
</dbReference>
<dbReference type="eggNOG" id="COG4912">
    <property type="taxonomic scope" value="Bacteria"/>
</dbReference>
<protein>
    <submittedName>
        <fullName evidence="1">DNA alkylation repair enzyme</fullName>
    </submittedName>
</protein>
<dbReference type="KEGG" id="bhl:Bache_0644"/>
<dbReference type="HOGENOM" id="CLU_079880_0_0_10"/>
<dbReference type="Pfam" id="PF08713">
    <property type="entry name" value="DNA_alkylation"/>
    <property type="match status" value="1"/>
</dbReference>
<name>E6SMV1_BACT6</name>
<dbReference type="SUPFAM" id="SSF48371">
    <property type="entry name" value="ARM repeat"/>
    <property type="match status" value="1"/>
</dbReference>
<dbReference type="AlphaFoldDB" id="E6SMV1"/>
<reference key="1">
    <citation type="submission" date="2010-11" db="EMBL/GenBank/DDBJ databases">
        <title>The complete genome of Bacteroides helcogenes P 36-108.</title>
        <authorList>
            <consortium name="US DOE Joint Genome Institute (JGI-PGF)"/>
            <person name="Lucas S."/>
            <person name="Copeland A."/>
            <person name="Lapidus A."/>
            <person name="Bruce D."/>
            <person name="Goodwin L."/>
            <person name="Pitluck S."/>
            <person name="Kyrpides N."/>
            <person name="Mavromatis K."/>
            <person name="Ivanova N."/>
            <person name="Zeytun A."/>
            <person name="Brettin T."/>
            <person name="Detter J.C."/>
            <person name="Tapia R."/>
            <person name="Han C."/>
            <person name="Land M."/>
            <person name="Hauser L."/>
            <person name="Markowitz V."/>
            <person name="Cheng J.-F."/>
            <person name="Hugenholtz P."/>
            <person name="Woyke T."/>
            <person name="Wu D."/>
            <person name="Gronow S."/>
            <person name="Wellnitz S."/>
            <person name="Brambilla E."/>
            <person name="Klenk H.-P."/>
            <person name="Eisen J.A."/>
        </authorList>
    </citation>
    <scope>NUCLEOTIDE SEQUENCE</scope>
    <source>
        <strain>P 36-108</strain>
    </source>
</reference>
<dbReference type="PATRIC" id="fig|693979.3.peg.687"/>
<gene>
    <name evidence="1" type="ordered locus">Bache_0644</name>
</gene>
<evidence type="ECO:0000313" key="2">
    <source>
        <dbReference type="Proteomes" id="UP000008630"/>
    </source>
</evidence>
<dbReference type="PANTHER" id="PTHR34070">
    <property type="entry name" value="ARMADILLO-TYPE FOLD"/>
    <property type="match status" value="1"/>
</dbReference>
<dbReference type="CDD" id="cd06561">
    <property type="entry name" value="AlkD_like"/>
    <property type="match status" value="1"/>
</dbReference>
<dbReference type="Gene3D" id="1.25.10.90">
    <property type="match status" value="1"/>
</dbReference>
<evidence type="ECO:0000313" key="1">
    <source>
        <dbReference type="EMBL" id="ADV42667.1"/>
    </source>
</evidence>
<dbReference type="EMBL" id="CP002352">
    <property type="protein sequence ID" value="ADV42667.1"/>
    <property type="molecule type" value="Genomic_DNA"/>
</dbReference>
<dbReference type="STRING" id="693979.Bache_0644"/>
<sequence length="273" mass="31932">MTKERGKAGEEMHNTPISTEETAEAIAVIRCELEAYIDPVKREYLPRFFKTGKGQYGEGDRFLGVVVPNTRLVAKRHKDKPFEVMAGLLQSEWHECRLCALLMLVERFRKCDETERKAIFEFYLAQTGRINNWDLVDLSAPGIVGEYLKDKPRDVLYRLADSPLLWDKRIAVVSTYTFIKNNDFIDIIRLSEHLLYTSVHIDAHSAHIPAHSVRPLHDLMQKAIGWMLREMGKRDKDLLVQFLEKHGKEMPRTALRYAIEKFPEEERREFMKR</sequence>
<accession>E6SMV1</accession>